<proteinExistence type="predicted"/>
<dbReference type="Proteomes" id="UP001595867">
    <property type="component" value="Unassembled WGS sequence"/>
</dbReference>
<feature type="transmembrane region" description="Helical" evidence="1">
    <location>
        <begin position="124"/>
        <end position="143"/>
    </location>
</feature>
<evidence type="ECO:0000313" key="3">
    <source>
        <dbReference type="Proteomes" id="UP001595867"/>
    </source>
</evidence>
<feature type="transmembrane region" description="Helical" evidence="1">
    <location>
        <begin position="155"/>
        <end position="178"/>
    </location>
</feature>
<dbReference type="RefSeq" id="WP_378066533.1">
    <property type="nucleotide sequence ID" value="NZ_JBHSBL010000012.1"/>
</dbReference>
<evidence type="ECO:0000256" key="1">
    <source>
        <dbReference type="SAM" id="Phobius"/>
    </source>
</evidence>
<evidence type="ECO:0000313" key="2">
    <source>
        <dbReference type="EMBL" id="MFC4065510.1"/>
    </source>
</evidence>
<sequence>MISDAWWERNRTWATFLLIALMIGLFFTGRFAATGYVEMFRLVSDGAPTVMAIAGWLLYIAPFGLLWAVVVMAERASAKTPATLCLALLLLLAPIDLSLFPGGVNSWLGETVSGPGGGAFVTGMRNGCLAGVVASVTIPFVLFNETLRNHFGGRTLAYMLIAPIGTFVAATLVAAITLA</sequence>
<feature type="transmembrane region" description="Helical" evidence="1">
    <location>
        <begin position="12"/>
        <end position="33"/>
    </location>
</feature>
<keyword evidence="1" id="KW-0812">Transmembrane</keyword>
<organism evidence="2 3">
    <name type="scientific">Actinoplanes subglobosus</name>
    <dbReference type="NCBI Taxonomy" id="1547892"/>
    <lineage>
        <taxon>Bacteria</taxon>
        <taxon>Bacillati</taxon>
        <taxon>Actinomycetota</taxon>
        <taxon>Actinomycetes</taxon>
        <taxon>Micromonosporales</taxon>
        <taxon>Micromonosporaceae</taxon>
        <taxon>Actinoplanes</taxon>
    </lineage>
</organism>
<feature type="transmembrane region" description="Helical" evidence="1">
    <location>
        <begin position="84"/>
        <end position="104"/>
    </location>
</feature>
<name>A0ABV8INN2_9ACTN</name>
<dbReference type="EMBL" id="JBHSBL010000012">
    <property type="protein sequence ID" value="MFC4065510.1"/>
    <property type="molecule type" value="Genomic_DNA"/>
</dbReference>
<keyword evidence="1" id="KW-0472">Membrane</keyword>
<feature type="transmembrane region" description="Helical" evidence="1">
    <location>
        <begin position="53"/>
        <end position="72"/>
    </location>
</feature>
<reference evidence="3" key="1">
    <citation type="journal article" date="2019" name="Int. J. Syst. Evol. Microbiol.">
        <title>The Global Catalogue of Microorganisms (GCM) 10K type strain sequencing project: providing services to taxonomists for standard genome sequencing and annotation.</title>
        <authorList>
            <consortium name="The Broad Institute Genomics Platform"/>
            <consortium name="The Broad Institute Genome Sequencing Center for Infectious Disease"/>
            <person name="Wu L."/>
            <person name="Ma J."/>
        </authorList>
    </citation>
    <scope>NUCLEOTIDE SEQUENCE [LARGE SCALE GENOMIC DNA]</scope>
    <source>
        <strain evidence="3">TBRC 5832</strain>
    </source>
</reference>
<accession>A0ABV8INN2</accession>
<gene>
    <name evidence="2" type="ORF">ACFO0C_11255</name>
</gene>
<protein>
    <submittedName>
        <fullName evidence="2">Uncharacterized protein</fullName>
    </submittedName>
</protein>
<keyword evidence="3" id="KW-1185">Reference proteome</keyword>
<keyword evidence="1" id="KW-1133">Transmembrane helix</keyword>
<comment type="caution">
    <text evidence="2">The sequence shown here is derived from an EMBL/GenBank/DDBJ whole genome shotgun (WGS) entry which is preliminary data.</text>
</comment>